<dbReference type="RefSeq" id="WP_246415621.1">
    <property type="nucleotide sequence ID" value="NZ_DASWOY010000021.1"/>
</dbReference>
<dbReference type="GO" id="GO:0016791">
    <property type="term" value="F:phosphatase activity"/>
    <property type="evidence" value="ECO:0007669"/>
    <property type="project" value="TreeGrafter"/>
</dbReference>
<reference evidence="1 2" key="1">
    <citation type="submission" date="2020-08" db="EMBL/GenBank/DDBJ databases">
        <title>Genomic Encyclopedia of Type Strains, Phase IV (KMG-IV): sequencing the most valuable type-strain genomes for metagenomic binning, comparative biology and taxonomic classification.</title>
        <authorList>
            <person name="Goeker M."/>
        </authorList>
    </citation>
    <scope>NUCLEOTIDE SEQUENCE [LARGE SCALE GENOMIC DNA]</scope>
    <source>
        <strain evidence="1 2">DSM 14925</strain>
    </source>
</reference>
<name>A0A841CA00_9LACT</name>
<dbReference type="Gene3D" id="3.30.1240.10">
    <property type="match status" value="1"/>
</dbReference>
<dbReference type="GO" id="GO:0005829">
    <property type="term" value="C:cytosol"/>
    <property type="evidence" value="ECO:0007669"/>
    <property type="project" value="TreeGrafter"/>
</dbReference>
<proteinExistence type="predicted"/>
<evidence type="ECO:0008006" key="3">
    <source>
        <dbReference type="Google" id="ProtNLM"/>
    </source>
</evidence>
<dbReference type="EMBL" id="JACHHV010000024">
    <property type="protein sequence ID" value="MBB5888412.1"/>
    <property type="molecule type" value="Genomic_DNA"/>
</dbReference>
<dbReference type="SFLD" id="SFLDS00003">
    <property type="entry name" value="Haloacid_Dehalogenase"/>
    <property type="match status" value="1"/>
</dbReference>
<dbReference type="Proteomes" id="UP000562464">
    <property type="component" value="Unassembled WGS sequence"/>
</dbReference>
<dbReference type="NCBIfam" id="TIGR01484">
    <property type="entry name" value="HAD-SF-IIB"/>
    <property type="match status" value="1"/>
</dbReference>
<dbReference type="InterPro" id="IPR023214">
    <property type="entry name" value="HAD_sf"/>
</dbReference>
<accession>A0A841CA00</accession>
<dbReference type="SFLD" id="SFLDG01140">
    <property type="entry name" value="C2.B:_Phosphomannomutase_and_P"/>
    <property type="match status" value="1"/>
</dbReference>
<dbReference type="Gene3D" id="3.40.50.1000">
    <property type="entry name" value="HAD superfamily/HAD-like"/>
    <property type="match status" value="1"/>
</dbReference>
<dbReference type="InterPro" id="IPR036412">
    <property type="entry name" value="HAD-like_sf"/>
</dbReference>
<dbReference type="PANTHER" id="PTHR10000">
    <property type="entry name" value="PHOSPHOSERINE PHOSPHATASE"/>
    <property type="match status" value="1"/>
</dbReference>
<organism evidence="1 2">
    <name type="scientific">Lactovum miscens</name>
    <dbReference type="NCBI Taxonomy" id="190387"/>
    <lineage>
        <taxon>Bacteria</taxon>
        <taxon>Bacillati</taxon>
        <taxon>Bacillota</taxon>
        <taxon>Bacilli</taxon>
        <taxon>Lactobacillales</taxon>
        <taxon>Streptococcaceae</taxon>
        <taxon>Lactovum</taxon>
    </lineage>
</organism>
<dbReference type="SUPFAM" id="SSF56784">
    <property type="entry name" value="HAD-like"/>
    <property type="match status" value="1"/>
</dbReference>
<dbReference type="NCBIfam" id="TIGR00099">
    <property type="entry name" value="Cof-subfamily"/>
    <property type="match status" value="1"/>
</dbReference>
<evidence type="ECO:0000313" key="1">
    <source>
        <dbReference type="EMBL" id="MBB5888412.1"/>
    </source>
</evidence>
<protein>
    <recommendedName>
        <fullName evidence="3">HAD family hydrolase</fullName>
    </recommendedName>
</protein>
<sequence>MKYQTTMPENQKIIAIDLDGTTLMSDNTISDYTKDIFHKVEEKGHLIVIATGRPYRLAIDIYRELKLTSPMVNFNGATVTLPSDKDWKYTHKRYIPKDFVFDLLRHQQNFELDFIGAEYRRKFYLNNFQGVSPAVFGVSKFKAYNHLRLNRLTSDPHAVLLSTRNPDRVGQAEKIQNHYGDQVSVSAWGGPDSILEVVPHGVNKAYGLKKLVEALDYKKEQLIAFGDEYNDVEMFQFAQTGYAMKNASERLIGHADEILPWTNNESGVARKLEELFL</sequence>
<dbReference type="InterPro" id="IPR000150">
    <property type="entry name" value="Cof"/>
</dbReference>
<dbReference type="Pfam" id="PF08282">
    <property type="entry name" value="Hydrolase_3"/>
    <property type="match status" value="1"/>
</dbReference>
<dbReference type="PANTHER" id="PTHR10000:SF23">
    <property type="entry name" value="5-AMINO-6-(5-PHOSPHO-D-RIBITYLAMINO)URACIL PHOSPHATASE YITU"/>
    <property type="match status" value="1"/>
</dbReference>
<comment type="caution">
    <text evidence="1">The sequence shown here is derived from an EMBL/GenBank/DDBJ whole genome shotgun (WGS) entry which is preliminary data.</text>
</comment>
<dbReference type="CDD" id="cd07516">
    <property type="entry name" value="HAD_Pase"/>
    <property type="match status" value="1"/>
</dbReference>
<dbReference type="GO" id="GO:0000287">
    <property type="term" value="F:magnesium ion binding"/>
    <property type="evidence" value="ECO:0007669"/>
    <property type="project" value="TreeGrafter"/>
</dbReference>
<dbReference type="AlphaFoldDB" id="A0A841CA00"/>
<gene>
    <name evidence="1" type="ORF">HNQ37_001311</name>
</gene>
<evidence type="ECO:0000313" key="2">
    <source>
        <dbReference type="Proteomes" id="UP000562464"/>
    </source>
</evidence>
<keyword evidence="2" id="KW-1185">Reference proteome</keyword>
<dbReference type="InterPro" id="IPR006379">
    <property type="entry name" value="HAD-SF_hydro_IIB"/>
</dbReference>